<dbReference type="InterPro" id="IPR035959">
    <property type="entry name" value="RutC-like_sf"/>
</dbReference>
<name>A0A1H7VGS7_9GAMM</name>
<dbReference type="SUPFAM" id="SSF55298">
    <property type="entry name" value="YjgF-like"/>
    <property type="match status" value="1"/>
</dbReference>
<dbReference type="STRING" id="650850.SAMN04488129_1258"/>
<feature type="region of interest" description="Disordered" evidence="1">
    <location>
        <begin position="124"/>
        <end position="165"/>
    </location>
</feature>
<gene>
    <name evidence="2" type="ORF">SAMN04488129_1258</name>
</gene>
<evidence type="ECO:0000313" key="2">
    <source>
        <dbReference type="EMBL" id="SEM08244.1"/>
    </source>
</evidence>
<dbReference type="InterPro" id="IPR006175">
    <property type="entry name" value="YjgF/YER057c/UK114"/>
</dbReference>
<dbReference type="OrthoDB" id="9803101at2"/>
<evidence type="ECO:0000256" key="1">
    <source>
        <dbReference type="SAM" id="MobiDB-lite"/>
    </source>
</evidence>
<dbReference type="EMBL" id="FOBC01000025">
    <property type="protein sequence ID" value="SEM08244.1"/>
    <property type="molecule type" value="Genomic_DNA"/>
</dbReference>
<dbReference type="CDD" id="cd00448">
    <property type="entry name" value="YjgF_YER057c_UK114_family"/>
    <property type="match status" value="1"/>
</dbReference>
<dbReference type="PANTHER" id="PTHR11803">
    <property type="entry name" value="2-IMINOBUTANOATE/2-IMINOPROPANOATE DEAMINASE RIDA"/>
    <property type="match status" value="1"/>
</dbReference>
<dbReference type="Gene3D" id="3.30.1330.40">
    <property type="entry name" value="RutC-like"/>
    <property type="match status" value="1"/>
</dbReference>
<dbReference type="AlphaFoldDB" id="A0A1H7VGS7"/>
<dbReference type="Proteomes" id="UP000198807">
    <property type="component" value="Unassembled WGS sequence"/>
</dbReference>
<dbReference type="PANTHER" id="PTHR11803:SF39">
    <property type="entry name" value="2-IMINOBUTANOATE_2-IMINOPROPANOATE DEAMINASE"/>
    <property type="match status" value="1"/>
</dbReference>
<evidence type="ECO:0000313" key="3">
    <source>
        <dbReference type="Proteomes" id="UP000198807"/>
    </source>
</evidence>
<dbReference type="GO" id="GO:0019239">
    <property type="term" value="F:deaminase activity"/>
    <property type="evidence" value="ECO:0007669"/>
    <property type="project" value="TreeGrafter"/>
</dbReference>
<accession>A0A1H7VGS7</accession>
<organism evidence="2 3">
    <name type="scientific">Halomonas daqiaonensis</name>
    <dbReference type="NCBI Taxonomy" id="650850"/>
    <lineage>
        <taxon>Bacteria</taxon>
        <taxon>Pseudomonadati</taxon>
        <taxon>Pseudomonadota</taxon>
        <taxon>Gammaproteobacteria</taxon>
        <taxon>Oceanospirillales</taxon>
        <taxon>Halomonadaceae</taxon>
        <taxon>Halomonas</taxon>
    </lineage>
</organism>
<dbReference type="Pfam" id="PF01042">
    <property type="entry name" value="Ribonuc_L-PSP"/>
    <property type="match status" value="1"/>
</dbReference>
<keyword evidence="3" id="KW-1185">Reference proteome</keyword>
<sequence length="165" mass="18568">MPKFHNDATLPIPLFPGSHMVIDDNYVFLSGMSAEDIQSGESIIGNVAEETRLVMRSIQRMLTSVGCDLCDVVRVDVYLTDLELIRDMDAAYAEFFDSRRYPARTCTQSPRLYGSAHVEITVMASRPAEAEKKEAENEEGENEKPEDEEREEKKGEEEASDSPDN</sequence>
<dbReference type="RefSeq" id="WP_089715483.1">
    <property type="nucleotide sequence ID" value="NZ_FOBC01000025.1"/>
</dbReference>
<feature type="compositionally biased region" description="Acidic residues" evidence="1">
    <location>
        <begin position="136"/>
        <end position="150"/>
    </location>
</feature>
<proteinExistence type="predicted"/>
<dbReference type="GO" id="GO:0005829">
    <property type="term" value="C:cytosol"/>
    <property type="evidence" value="ECO:0007669"/>
    <property type="project" value="TreeGrafter"/>
</dbReference>
<protein>
    <submittedName>
        <fullName evidence="2">2-iminobutanoate/2-iminopropanoate deaminase</fullName>
    </submittedName>
</protein>
<reference evidence="3" key="1">
    <citation type="submission" date="2016-10" db="EMBL/GenBank/DDBJ databases">
        <authorList>
            <person name="Varghese N."/>
            <person name="Submissions S."/>
        </authorList>
    </citation>
    <scope>NUCLEOTIDE SEQUENCE [LARGE SCALE GENOMIC DNA]</scope>
    <source>
        <strain evidence="3">CGMCC 1.9150</strain>
    </source>
</reference>